<gene>
    <name evidence="2" type="ORF">BN1049_02692</name>
</gene>
<dbReference type="Pfam" id="PF04230">
    <property type="entry name" value="PS_pyruv_trans"/>
    <property type="match status" value="1"/>
</dbReference>
<dbReference type="OrthoDB" id="3733126at2"/>
<reference evidence="2" key="1">
    <citation type="submission" date="2014-07" db="EMBL/GenBank/DDBJ databases">
        <authorList>
            <person name="Urmite Genomes Urmite Genomes"/>
        </authorList>
    </citation>
    <scope>NUCLEOTIDE SEQUENCE</scope>
    <source>
        <strain evidence="2">12M76_air</strain>
    </source>
</reference>
<organism evidence="2">
    <name type="scientific">Pseudomonas saudimassiliensis</name>
    <dbReference type="NCBI Taxonomy" id="1461581"/>
    <lineage>
        <taxon>Bacteria</taxon>
        <taxon>Pseudomonadati</taxon>
        <taxon>Pseudomonadota</taxon>
        <taxon>Gammaproteobacteria</taxon>
        <taxon>Pseudomonadales</taxon>
        <taxon>Pseudomonadaceae</taxon>
        <taxon>Pseudomonas</taxon>
    </lineage>
</organism>
<sequence>MKAIIIPGVTDLNKGDQCLVWESYRILDDCGCFDEIRILENGDTEQEREALCGQSKISGFSFCHNILKHPRRGKHVEGEHVKESFFSFLRMAFNAIWDFVSLSFLLLVCNKPNLVQKFYSKDVVDTVRYIGSCDLVAVKGGGFIHSYGERRAPYIIWFFLFYIRLAIRLNKKVVILPNSFGPFEGLTVSWQVKRVLRKCGLIYARENVSSRALSEILGRAVPVYPDLGFFLKADNSSRVRDILDEHGICESRVIGVTVRPWRFPGRDNPDELYEKYVCALSEFVKHLVARGYKVAFCNQSIGPNAHEDDRNAIDEILTKLEHEKERGDVFWINENLLCTELKAIYSNFYALVGTRFHSVIFAITSLVPALAIGYGGNKANGIMGDLGVENMTVPIDAVSLKALIDSFSAIENGREDYVNKLSKNMEAVFSRREIMVDDIFDYVSK</sequence>
<dbReference type="RefSeq" id="WP_076939760.1">
    <property type="nucleotide sequence ID" value="NZ_LK391969.1"/>
</dbReference>
<dbReference type="PANTHER" id="PTHR36836:SF1">
    <property type="entry name" value="COLANIC ACID BIOSYNTHESIS PROTEIN WCAK"/>
    <property type="match status" value="1"/>
</dbReference>
<proteinExistence type="predicted"/>
<dbReference type="InterPro" id="IPR007345">
    <property type="entry name" value="Polysacch_pyruvyl_Trfase"/>
</dbReference>
<dbReference type="PANTHER" id="PTHR36836">
    <property type="entry name" value="COLANIC ACID BIOSYNTHESIS PROTEIN WCAK"/>
    <property type="match status" value="1"/>
</dbReference>
<evidence type="ECO:0000313" key="2">
    <source>
        <dbReference type="EMBL" id="CEA06308.1"/>
    </source>
</evidence>
<feature type="domain" description="Polysaccharide pyruvyl transferase" evidence="1">
    <location>
        <begin position="107"/>
        <end position="374"/>
    </location>
</feature>
<evidence type="ECO:0000259" key="1">
    <source>
        <dbReference type="Pfam" id="PF04230"/>
    </source>
</evidence>
<dbReference type="EMBL" id="LK391969">
    <property type="protein sequence ID" value="CEF27733.1"/>
    <property type="molecule type" value="Genomic_DNA"/>
</dbReference>
<dbReference type="EMBL" id="LM997413">
    <property type="protein sequence ID" value="CEA06308.1"/>
    <property type="molecule type" value="Genomic_DNA"/>
</dbReference>
<accession>A0A078MG61</accession>
<name>A0A078MG61_9PSED</name>
<protein>
    <submittedName>
        <fullName evidence="2">Colanic acid biosynthesis protein</fullName>
    </submittedName>
</protein>
<dbReference type="PATRIC" id="fig|1461581.3.peg.2651"/>
<dbReference type="AlphaFoldDB" id="A0A078MG61"/>